<name>A0A6L6Q8U1_9BURK</name>
<evidence type="ECO:0000259" key="2">
    <source>
        <dbReference type="Pfam" id="PF01757"/>
    </source>
</evidence>
<dbReference type="EMBL" id="WNLA01000041">
    <property type="protein sequence ID" value="MTW06197.1"/>
    <property type="molecule type" value="Genomic_DNA"/>
</dbReference>
<evidence type="ECO:0000256" key="1">
    <source>
        <dbReference type="SAM" id="Phobius"/>
    </source>
</evidence>
<dbReference type="OrthoDB" id="9796461at2"/>
<keyword evidence="1" id="KW-1133">Transmembrane helix</keyword>
<feature type="transmembrane region" description="Helical" evidence="1">
    <location>
        <begin position="39"/>
        <end position="59"/>
    </location>
</feature>
<feature type="transmembrane region" description="Helical" evidence="1">
    <location>
        <begin position="258"/>
        <end position="275"/>
    </location>
</feature>
<keyword evidence="3" id="KW-0012">Acyltransferase</keyword>
<keyword evidence="1" id="KW-0472">Membrane</keyword>
<dbReference type="InterPro" id="IPR002656">
    <property type="entry name" value="Acyl_transf_3_dom"/>
</dbReference>
<keyword evidence="1" id="KW-0812">Transmembrane</keyword>
<dbReference type="RefSeq" id="WP_155442529.1">
    <property type="nucleotide sequence ID" value="NZ_WNLA01000041.1"/>
</dbReference>
<reference evidence="3 4" key="1">
    <citation type="submission" date="2019-11" db="EMBL/GenBank/DDBJ databases">
        <title>Type strains purchased from KCTC, JCM and DSMZ.</title>
        <authorList>
            <person name="Lu H."/>
        </authorList>
    </citation>
    <scope>NUCLEOTIDE SEQUENCE [LARGE SCALE GENOMIC DNA]</scope>
    <source>
        <strain evidence="3 4">KCTC 42409</strain>
    </source>
</reference>
<keyword evidence="4" id="KW-1185">Reference proteome</keyword>
<feature type="transmembrane region" description="Helical" evidence="1">
    <location>
        <begin position="322"/>
        <end position="342"/>
    </location>
</feature>
<feature type="domain" description="Acyltransferase 3" evidence="2">
    <location>
        <begin position="7"/>
        <end position="338"/>
    </location>
</feature>
<comment type="caution">
    <text evidence="3">The sequence shown here is derived from an EMBL/GenBank/DDBJ whole genome shotgun (WGS) entry which is preliminary data.</text>
</comment>
<evidence type="ECO:0000313" key="4">
    <source>
        <dbReference type="Proteomes" id="UP000484015"/>
    </source>
</evidence>
<proteinExistence type="predicted"/>
<protein>
    <submittedName>
        <fullName evidence="3">Acyltransferase family protein</fullName>
    </submittedName>
</protein>
<feature type="transmembrane region" description="Helical" evidence="1">
    <location>
        <begin position="296"/>
        <end position="316"/>
    </location>
</feature>
<feature type="transmembrane region" description="Helical" evidence="1">
    <location>
        <begin position="80"/>
        <end position="101"/>
    </location>
</feature>
<dbReference type="Proteomes" id="UP000484015">
    <property type="component" value="Unassembled WGS sequence"/>
</dbReference>
<feature type="transmembrane region" description="Helical" evidence="1">
    <location>
        <begin position="211"/>
        <end position="230"/>
    </location>
</feature>
<dbReference type="PANTHER" id="PTHR23028">
    <property type="entry name" value="ACETYLTRANSFERASE"/>
    <property type="match status" value="1"/>
</dbReference>
<gene>
    <name evidence="3" type="ORF">GM668_29385</name>
</gene>
<feature type="transmembrane region" description="Helical" evidence="1">
    <location>
        <begin position="172"/>
        <end position="199"/>
    </location>
</feature>
<dbReference type="GO" id="GO:0016747">
    <property type="term" value="F:acyltransferase activity, transferring groups other than amino-acyl groups"/>
    <property type="evidence" value="ECO:0007669"/>
    <property type="project" value="InterPro"/>
</dbReference>
<dbReference type="InterPro" id="IPR050879">
    <property type="entry name" value="Acyltransferase_3"/>
</dbReference>
<feature type="transmembrane region" description="Helical" evidence="1">
    <location>
        <begin position="7"/>
        <end position="27"/>
    </location>
</feature>
<keyword evidence="3" id="KW-0808">Transferase</keyword>
<evidence type="ECO:0000313" key="3">
    <source>
        <dbReference type="EMBL" id="MTW06197.1"/>
    </source>
</evidence>
<accession>A0A6L6Q8U1</accession>
<organism evidence="3 4">
    <name type="scientific">Pseudoduganella ginsengisoli</name>
    <dbReference type="NCBI Taxonomy" id="1462440"/>
    <lineage>
        <taxon>Bacteria</taxon>
        <taxon>Pseudomonadati</taxon>
        <taxon>Pseudomonadota</taxon>
        <taxon>Betaproteobacteria</taxon>
        <taxon>Burkholderiales</taxon>
        <taxon>Oxalobacteraceae</taxon>
        <taxon>Telluria group</taxon>
        <taxon>Pseudoduganella</taxon>
    </lineage>
</organism>
<sequence length="370" mass="41330">MNKSFSVYLDFVRFFAALAVFVCHLESYPFTDKVVWWRMGAYGGMAVTIFFVLSGYVIAYVTDLREKTAADYYAARIARLYSVVGIALLLTFCFDTIGMAVNPEFYTIKKALWKPPSWQGYLASAFFLNEYQVFGFNGISPGTNGPYWSLSFEATYYVIAGLILFAPRWIGIIASLVILSLAGRTITALLPLWALGFALYHWRSRIQLPKLAWQLMLAVSALLLLAMPVFTKNYLAGKFIVWLPWGAAPFNRNIFEDYITAVLFTANLVAVRNVLSPAMQIPPKVVSAGRWLGAQTFPLYCFHYPAICMFAAISPWKNTTVANAVFVTVCTLAVVALLTPVCDALKDRIRPALVNQWGKMFKAAPRPSGP</sequence>
<dbReference type="Pfam" id="PF01757">
    <property type="entry name" value="Acyl_transf_3"/>
    <property type="match status" value="1"/>
</dbReference>
<dbReference type="AlphaFoldDB" id="A0A6L6Q8U1"/>